<dbReference type="EMBL" id="CP004144">
    <property type="protein sequence ID" value="AGF98081.1"/>
    <property type="molecule type" value="Genomic_DNA"/>
</dbReference>
<dbReference type="AlphaFoldDB" id="M1Q0H7"/>
<dbReference type="HOGENOM" id="CLU_2949320_0_0_2"/>
<dbReference type="Proteomes" id="UP000011718">
    <property type="component" value="Chromosome"/>
</dbReference>
<reference evidence="1 2" key="1">
    <citation type="journal article" date="2013" name="Genome Announc.">
        <title>Complete Genome of a Methanosarcina mazei Strain Isolated from Sediment Samples from an Amazonian Flooded Area.</title>
        <authorList>
            <person name="Assis das Gracas D."/>
            <person name="Thiago Juca Ramos R."/>
            <person name="Vieira Araujo A.C."/>
            <person name="Zahlouth R."/>
            <person name="Ribeiro Carneiro A."/>
            <person name="Souza Lopes T."/>
            <person name="Azevedo Barauna R."/>
            <person name="Azevedo V."/>
            <person name="Cruz Schneider M.P."/>
            <person name="Pellizari V.H."/>
            <person name="Silva A."/>
        </authorList>
    </citation>
    <scope>NUCLEOTIDE SEQUENCE [LARGE SCALE GENOMIC DNA]</scope>
    <source>
        <strain evidence="1 2">Tuc01</strain>
    </source>
</reference>
<gene>
    <name evidence="1" type="ORF">MmTuc01_2795</name>
</gene>
<accession>M1Q0H7</accession>
<dbReference type="KEGG" id="mmaz:MmTuc01_2795"/>
<evidence type="ECO:0000313" key="2">
    <source>
        <dbReference type="Proteomes" id="UP000011718"/>
    </source>
</evidence>
<protein>
    <submittedName>
        <fullName evidence="1">Uncharacterized protein</fullName>
    </submittedName>
</protein>
<proteinExistence type="predicted"/>
<organism evidence="1 2">
    <name type="scientific">Methanosarcina mazei Tuc01</name>
    <dbReference type="NCBI Taxonomy" id="1236903"/>
    <lineage>
        <taxon>Archaea</taxon>
        <taxon>Methanobacteriati</taxon>
        <taxon>Methanobacteriota</taxon>
        <taxon>Stenosarchaea group</taxon>
        <taxon>Methanomicrobia</taxon>
        <taxon>Methanosarcinales</taxon>
        <taxon>Methanosarcinaceae</taxon>
        <taxon>Methanosarcina</taxon>
    </lineage>
</organism>
<dbReference type="BioCyc" id="MMAZ1236903:G139K-2666-MONOMER"/>
<sequence length="59" mass="6628">MDLALTLVENVMKYIRKFSGIDEASRVGGSDMMEKFSGRGFINYTVIRKIALTGNNRVI</sequence>
<name>M1Q0H7_METMZ</name>
<evidence type="ECO:0000313" key="1">
    <source>
        <dbReference type="EMBL" id="AGF98081.1"/>
    </source>
</evidence>